<keyword evidence="3" id="KW-0378">Hydrolase</keyword>
<dbReference type="Proteomes" id="UP000527616">
    <property type="component" value="Unassembled WGS sequence"/>
</dbReference>
<evidence type="ECO:0000259" key="5">
    <source>
        <dbReference type="Pfam" id="PF06441"/>
    </source>
</evidence>
<feature type="active site" description="Proton donor" evidence="4">
    <location>
        <position position="301"/>
    </location>
</feature>
<keyword evidence="2" id="KW-0058">Aromatic hydrocarbons catabolism</keyword>
<dbReference type="EMBL" id="JACBZS010000001">
    <property type="protein sequence ID" value="NYI70324.1"/>
    <property type="molecule type" value="Genomic_DNA"/>
</dbReference>
<sequence length="378" mass="41377">MTATPFRLEIPADEVADLRRRLADTRFPTVAANRDFARGTSGEYLRELVAYWLDGYDWSREQARLNEIPQFVAEVTGAEGPVRLHFVHRVSTRQDARPLLLLHGWPDTPFRYRRVLDALAEPEDPAAPAFHVIAPSLPGFPLTGGPARPPKETAGLLTELMRTELGYERFLVGGGDWGTVIGMELARQQPEAVSGLFLTNADYPTGQEPDLSEAEQEYAAWIGRWFMTQGAYAMVQSTKPQIVGPALSDSPAGLAAFQLGLIDTGADDHDVEAAFGDRDELLTNFCLYWFSNTAASAADAYYEAAAGGWGAPPPAAPTVPAGVAVFPREAQSPREWCERQLNLIRYTKMPRGGHFAALEVPDDFVAEVRAFAGDVAGR</sequence>
<evidence type="ECO:0000256" key="3">
    <source>
        <dbReference type="ARBA" id="ARBA00022801"/>
    </source>
</evidence>
<dbReference type="InterPro" id="IPR016292">
    <property type="entry name" value="Epoxide_hydrolase"/>
</dbReference>
<comment type="caution">
    <text evidence="6">The sequence shown here is derived from an EMBL/GenBank/DDBJ whole genome shotgun (WGS) entry which is preliminary data.</text>
</comment>
<dbReference type="Gene3D" id="3.40.50.1820">
    <property type="entry name" value="alpha/beta hydrolase"/>
    <property type="match status" value="1"/>
</dbReference>
<feature type="active site" description="Nucleophile" evidence="4">
    <location>
        <position position="176"/>
    </location>
</feature>
<feature type="domain" description="Epoxide hydrolase N-terminal" evidence="5">
    <location>
        <begin position="4"/>
        <end position="108"/>
    </location>
</feature>
<name>A0A7Z0IK74_9ACTN</name>
<dbReference type="GO" id="GO:0004301">
    <property type="term" value="F:epoxide hydrolase activity"/>
    <property type="evidence" value="ECO:0007669"/>
    <property type="project" value="TreeGrafter"/>
</dbReference>
<accession>A0A7Z0IK74</accession>
<evidence type="ECO:0000256" key="2">
    <source>
        <dbReference type="ARBA" id="ARBA00022797"/>
    </source>
</evidence>
<keyword evidence="7" id="KW-1185">Reference proteome</keyword>
<feature type="active site" description="Proton acceptor" evidence="4">
    <location>
        <position position="354"/>
    </location>
</feature>
<proteinExistence type="inferred from homology"/>
<dbReference type="PRINTS" id="PR00412">
    <property type="entry name" value="EPOXHYDRLASE"/>
</dbReference>
<evidence type="ECO:0000256" key="4">
    <source>
        <dbReference type="PIRSR" id="PIRSR001112-1"/>
    </source>
</evidence>
<dbReference type="PANTHER" id="PTHR21661:SF35">
    <property type="entry name" value="EPOXIDE HYDROLASE"/>
    <property type="match status" value="1"/>
</dbReference>
<dbReference type="PANTHER" id="PTHR21661">
    <property type="entry name" value="EPOXIDE HYDROLASE 1-RELATED"/>
    <property type="match status" value="1"/>
</dbReference>
<gene>
    <name evidence="6" type="ORF">GGQ54_000884</name>
</gene>
<protein>
    <submittedName>
        <fullName evidence="6">Pimeloyl-ACP methyl ester carboxylesterase</fullName>
    </submittedName>
</protein>
<dbReference type="SUPFAM" id="SSF53474">
    <property type="entry name" value="alpha/beta-Hydrolases"/>
    <property type="match status" value="1"/>
</dbReference>
<evidence type="ECO:0000313" key="6">
    <source>
        <dbReference type="EMBL" id="NYI70324.1"/>
    </source>
</evidence>
<comment type="similarity">
    <text evidence="1">Belongs to the peptidase S33 family.</text>
</comment>
<dbReference type="InterPro" id="IPR010497">
    <property type="entry name" value="Epoxide_hydro_N"/>
</dbReference>
<evidence type="ECO:0000313" key="7">
    <source>
        <dbReference type="Proteomes" id="UP000527616"/>
    </source>
</evidence>
<dbReference type="PIRSF" id="PIRSF001112">
    <property type="entry name" value="Epoxide_hydrolase"/>
    <property type="match status" value="1"/>
</dbReference>
<dbReference type="GO" id="GO:0097176">
    <property type="term" value="P:epoxide metabolic process"/>
    <property type="evidence" value="ECO:0007669"/>
    <property type="project" value="TreeGrafter"/>
</dbReference>
<dbReference type="Pfam" id="PF06441">
    <property type="entry name" value="EHN"/>
    <property type="match status" value="1"/>
</dbReference>
<dbReference type="InterPro" id="IPR000639">
    <property type="entry name" value="Epox_hydrolase-like"/>
</dbReference>
<dbReference type="AlphaFoldDB" id="A0A7Z0IK74"/>
<reference evidence="6 7" key="1">
    <citation type="submission" date="2020-07" db="EMBL/GenBank/DDBJ databases">
        <title>Sequencing the genomes of 1000 actinobacteria strains.</title>
        <authorList>
            <person name="Klenk H.-P."/>
        </authorList>
    </citation>
    <scope>NUCLEOTIDE SEQUENCE [LARGE SCALE GENOMIC DNA]</scope>
    <source>
        <strain evidence="6 7">DSM 103164</strain>
    </source>
</reference>
<evidence type="ECO:0000256" key="1">
    <source>
        <dbReference type="ARBA" id="ARBA00010088"/>
    </source>
</evidence>
<dbReference type="RefSeq" id="WP_179444296.1">
    <property type="nucleotide sequence ID" value="NZ_JACBZS010000001.1"/>
</dbReference>
<dbReference type="InterPro" id="IPR029058">
    <property type="entry name" value="AB_hydrolase_fold"/>
</dbReference>
<organism evidence="6 7">
    <name type="scientific">Naumannella cuiyingiana</name>
    <dbReference type="NCBI Taxonomy" id="1347891"/>
    <lineage>
        <taxon>Bacteria</taxon>
        <taxon>Bacillati</taxon>
        <taxon>Actinomycetota</taxon>
        <taxon>Actinomycetes</taxon>
        <taxon>Propionibacteriales</taxon>
        <taxon>Propionibacteriaceae</taxon>
        <taxon>Naumannella</taxon>
    </lineage>
</organism>